<evidence type="ECO:0000313" key="2">
    <source>
        <dbReference type="EMBL" id="CAB5155392.1"/>
    </source>
</evidence>
<name>A0A6J7WDD7_9CAUD</name>
<evidence type="ECO:0000259" key="1">
    <source>
        <dbReference type="Pfam" id="PF23961"/>
    </source>
</evidence>
<protein>
    <recommendedName>
        <fullName evidence="1">Phage neck terminator protein gp12-like domain-containing protein</fullName>
    </recommendedName>
</protein>
<dbReference type="EMBL" id="LR798199">
    <property type="protein sequence ID" value="CAB5155392.1"/>
    <property type="molecule type" value="Genomic_DNA"/>
</dbReference>
<gene>
    <name evidence="2" type="ORF">UFOVP150_5</name>
</gene>
<proteinExistence type="predicted"/>
<feature type="domain" description="Phage neck terminator protein gp12-like" evidence="1">
    <location>
        <begin position="8"/>
        <end position="157"/>
    </location>
</feature>
<organism evidence="2">
    <name type="scientific">uncultured Caudovirales phage</name>
    <dbReference type="NCBI Taxonomy" id="2100421"/>
    <lineage>
        <taxon>Viruses</taxon>
        <taxon>Duplodnaviria</taxon>
        <taxon>Heunggongvirae</taxon>
        <taxon>Uroviricota</taxon>
        <taxon>Caudoviricetes</taxon>
        <taxon>Peduoviridae</taxon>
        <taxon>Maltschvirus</taxon>
        <taxon>Maltschvirus maltsch</taxon>
    </lineage>
</organism>
<accession>A0A6J7WDD7</accession>
<sequence>MLPSITDNDVFKALGDFLVAVLPTSTPIMQTQDNLVGMPISGFVTMNNSSKKRLATNIHTYEKTTPIVGYKHVMVSTQYNIHLDLYGPDSGMWAATVQTLFRDEFATSIMPSNIQPLHADDPIQLPLIDGERNYTERWKLQVYMQYNPIVTVAQQFAIAIEPVGNVVEAHF</sequence>
<dbReference type="InterPro" id="IPR057087">
    <property type="entry name" value="Gp12-like"/>
</dbReference>
<dbReference type="NCBIfam" id="NF047498">
    <property type="entry name" value="LIC_12616_fam"/>
    <property type="match status" value="1"/>
</dbReference>
<dbReference type="Pfam" id="PF23961">
    <property type="entry name" value="Phage_tail_terminator_9"/>
    <property type="match status" value="1"/>
</dbReference>
<reference evidence="2" key="1">
    <citation type="submission" date="2020-05" db="EMBL/GenBank/DDBJ databases">
        <authorList>
            <person name="Chiriac C."/>
            <person name="Salcher M."/>
            <person name="Ghai R."/>
            <person name="Kavagutti S V."/>
        </authorList>
    </citation>
    <scope>NUCLEOTIDE SEQUENCE</scope>
</reference>